<reference evidence="8" key="1">
    <citation type="submission" date="2022-10" db="EMBL/GenBank/DDBJ databases">
        <title>Genome assembly of Pristionchus species.</title>
        <authorList>
            <person name="Yoshida K."/>
            <person name="Sommer R.J."/>
        </authorList>
    </citation>
    <scope>NUCLEOTIDE SEQUENCE [LARGE SCALE GENOMIC DNA]</scope>
    <source>
        <strain evidence="8">RS5460</strain>
    </source>
</reference>
<keyword evidence="3 5" id="KW-1133">Transmembrane helix</keyword>
<dbReference type="GO" id="GO:0016020">
    <property type="term" value="C:membrane"/>
    <property type="evidence" value="ECO:0007669"/>
    <property type="project" value="UniProtKB-SubCell"/>
</dbReference>
<keyword evidence="2 5" id="KW-0812">Transmembrane</keyword>
<keyword evidence="4 5" id="KW-0472">Membrane</keyword>
<evidence type="ECO:0000256" key="1">
    <source>
        <dbReference type="ARBA" id="ARBA00004370"/>
    </source>
</evidence>
<dbReference type="PANTHER" id="PTHR22718:SF25">
    <property type="entry name" value="G-PROTEIN COUPLED RECEPTORS FAMILY 1 PROFILE DOMAIN-CONTAINING PROTEIN"/>
    <property type="match status" value="1"/>
</dbReference>
<comment type="caution">
    <text evidence="7">The sequence shown here is derived from an EMBL/GenBank/DDBJ whole genome shotgun (WGS) entry which is preliminary data.</text>
</comment>
<gene>
    <name evidence="7" type="ORF">PMAYCL1PPCAC_14952</name>
</gene>
<name>A0AAN5HXD6_9BILA</name>
<dbReference type="AlphaFoldDB" id="A0AAN5HXD6"/>
<dbReference type="InterPro" id="IPR017452">
    <property type="entry name" value="GPCR_Rhodpsn_7TM"/>
</dbReference>
<evidence type="ECO:0000256" key="2">
    <source>
        <dbReference type="ARBA" id="ARBA00022692"/>
    </source>
</evidence>
<evidence type="ECO:0000313" key="8">
    <source>
        <dbReference type="Proteomes" id="UP001328107"/>
    </source>
</evidence>
<organism evidence="7 8">
    <name type="scientific">Pristionchus mayeri</name>
    <dbReference type="NCBI Taxonomy" id="1317129"/>
    <lineage>
        <taxon>Eukaryota</taxon>
        <taxon>Metazoa</taxon>
        <taxon>Ecdysozoa</taxon>
        <taxon>Nematoda</taxon>
        <taxon>Chromadorea</taxon>
        <taxon>Rhabditida</taxon>
        <taxon>Rhabditina</taxon>
        <taxon>Diplogasteromorpha</taxon>
        <taxon>Diplogasteroidea</taxon>
        <taxon>Neodiplogasteridae</taxon>
        <taxon>Pristionchus</taxon>
    </lineage>
</organism>
<feature type="transmembrane region" description="Helical" evidence="5">
    <location>
        <begin position="134"/>
        <end position="157"/>
    </location>
</feature>
<protein>
    <recommendedName>
        <fullName evidence="6">G-protein coupled receptors family 1 profile domain-containing protein</fullName>
    </recommendedName>
</protein>
<evidence type="ECO:0000313" key="7">
    <source>
        <dbReference type="EMBL" id="GMR44758.1"/>
    </source>
</evidence>
<dbReference type="Gene3D" id="1.20.1070.10">
    <property type="entry name" value="Rhodopsin 7-helix transmembrane proteins"/>
    <property type="match status" value="1"/>
</dbReference>
<evidence type="ECO:0000256" key="3">
    <source>
        <dbReference type="ARBA" id="ARBA00022989"/>
    </source>
</evidence>
<dbReference type="PANTHER" id="PTHR22718">
    <property type="entry name" value="SERPENTINE RECEPTOR, CLASS X"/>
    <property type="match status" value="1"/>
</dbReference>
<dbReference type="Proteomes" id="UP001328107">
    <property type="component" value="Unassembled WGS sequence"/>
</dbReference>
<accession>A0AAN5HXD6</accession>
<sequence length="160" mass="17976">MALNRLVVFIDSPIRPLFSMLHGLFRDYVGLTTLGCWFLVIVLSAYTELLARKSIFNRTSLDYEISGPPLIDSPFLETVNTISDYVIPFVIMGIYIVVYAVIRKKRMSIVGGTASSSDNSSSTARSKPPDDRKLLYQAIIITIFLQVSVIQLFYLSINDL</sequence>
<evidence type="ECO:0000256" key="4">
    <source>
        <dbReference type="ARBA" id="ARBA00023136"/>
    </source>
</evidence>
<feature type="transmembrane region" description="Helical" evidence="5">
    <location>
        <begin position="28"/>
        <end position="46"/>
    </location>
</feature>
<proteinExistence type="predicted"/>
<evidence type="ECO:0000256" key="5">
    <source>
        <dbReference type="SAM" id="Phobius"/>
    </source>
</evidence>
<feature type="transmembrane region" description="Helical" evidence="5">
    <location>
        <begin position="85"/>
        <end position="102"/>
    </location>
</feature>
<dbReference type="EMBL" id="BTRK01000004">
    <property type="protein sequence ID" value="GMR44758.1"/>
    <property type="molecule type" value="Genomic_DNA"/>
</dbReference>
<dbReference type="PROSITE" id="PS50262">
    <property type="entry name" value="G_PROTEIN_RECEP_F1_2"/>
    <property type="match status" value="1"/>
</dbReference>
<evidence type="ECO:0000259" key="6">
    <source>
        <dbReference type="PROSITE" id="PS50262"/>
    </source>
</evidence>
<keyword evidence="8" id="KW-1185">Reference proteome</keyword>
<feature type="domain" description="G-protein coupled receptors family 1 profile" evidence="6">
    <location>
        <begin position="1"/>
        <end position="160"/>
    </location>
</feature>
<comment type="subcellular location">
    <subcellularLocation>
        <location evidence="1">Membrane</location>
    </subcellularLocation>
</comment>